<dbReference type="CDD" id="cd11317">
    <property type="entry name" value="AmyAc_bac_euk_AmyA"/>
    <property type="match status" value="1"/>
</dbReference>
<feature type="region of interest" description="Disordered" evidence="13">
    <location>
        <begin position="1"/>
        <end position="27"/>
    </location>
</feature>
<dbReference type="Pfam" id="PF00686">
    <property type="entry name" value="CBM_20"/>
    <property type="match status" value="2"/>
</dbReference>
<evidence type="ECO:0000256" key="7">
    <source>
        <dbReference type="ARBA" id="ARBA00022801"/>
    </source>
</evidence>
<dbReference type="InterPro" id="IPR017853">
    <property type="entry name" value="GH"/>
</dbReference>
<evidence type="ECO:0000256" key="3">
    <source>
        <dbReference type="ARBA" id="ARBA00008061"/>
    </source>
</evidence>
<dbReference type="SUPFAM" id="SSF51011">
    <property type="entry name" value="Glycosyl hydrolase domain"/>
    <property type="match status" value="1"/>
</dbReference>
<keyword evidence="16" id="KW-1185">Reference proteome</keyword>
<dbReference type="EC" id="3.2.1.1" evidence="4 12"/>
<evidence type="ECO:0000256" key="11">
    <source>
        <dbReference type="RuleBase" id="RU003615"/>
    </source>
</evidence>
<proteinExistence type="inferred from homology"/>
<keyword evidence="8" id="KW-0106">Calcium</keyword>
<dbReference type="EMBL" id="JADKYB010000002">
    <property type="protein sequence ID" value="MBM9503674.1"/>
    <property type="molecule type" value="Genomic_DNA"/>
</dbReference>
<dbReference type="SMART" id="SM01065">
    <property type="entry name" value="CBM_2"/>
    <property type="match status" value="2"/>
</dbReference>
<dbReference type="Gene3D" id="2.60.40.1180">
    <property type="entry name" value="Golgi alpha-mannosidase II"/>
    <property type="match status" value="1"/>
</dbReference>
<dbReference type="InterPro" id="IPR031319">
    <property type="entry name" value="A-amylase_C"/>
</dbReference>
<accession>A0ABS2TK17</accession>
<dbReference type="Pfam" id="PF02806">
    <property type="entry name" value="Alpha-amylase_C"/>
    <property type="match status" value="1"/>
</dbReference>
<evidence type="ECO:0000256" key="1">
    <source>
        <dbReference type="ARBA" id="ARBA00000548"/>
    </source>
</evidence>
<feature type="compositionally biased region" description="Low complexity" evidence="13">
    <location>
        <begin position="18"/>
        <end position="27"/>
    </location>
</feature>
<dbReference type="PRINTS" id="PR00110">
    <property type="entry name" value="ALPHAAMYLASE"/>
</dbReference>
<comment type="caution">
    <text evidence="15">The sequence shown here is derived from an EMBL/GenBank/DDBJ whole genome shotgun (WGS) entry which is preliminary data.</text>
</comment>
<dbReference type="Gene3D" id="2.60.40.10">
    <property type="entry name" value="Immunoglobulins"/>
    <property type="match status" value="2"/>
</dbReference>
<evidence type="ECO:0000259" key="14">
    <source>
        <dbReference type="PROSITE" id="PS51166"/>
    </source>
</evidence>
<gene>
    <name evidence="15" type="ORF">ITX44_03830</name>
</gene>
<feature type="compositionally biased region" description="Basic and acidic residues" evidence="13">
    <location>
        <begin position="8"/>
        <end position="17"/>
    </location>
</feature>
<evidence type="ECO:0000256" key="12">
    <source>
        <dbReference type="RuleBase" id="RU361134"/>
    </source>
</evidence>
<keyword evidence="10 12" id="KW-0326">Glycosidase</keyword>
<dbReference type="InterPro" id="IPR006047">
    <property type="entry name" value="GH13_cat_dom"/>
</dbReference>
<dbReference type="InterPro" id="IPR013783">
    <property type="entry name" value="Ig-like_fold"/>
</dbReference>
<keyword evidence="9 12" id="KW-0119">Carbohydrate metabolism</keyword>
<evidence type="ECO:0000256" key="10">
    <source>
        <dbReference type="ARBA" id="ARBA00023295"/>
    </source>
</evidence>
<evidence type="ECO:0000256" key="9">
    <source>
        <dbReference type="ARBA" id="ARBA00023277"/>
    </source>
</evidence>
<dbReference type="InterPro" id="IPR006046">
    <property type="entry name" value="Alpha_amylase"/>
</dbReference>
<organism evidence="15 16">
    <name type="scientific">Actinacidiphila acididurans</name>
    <dbReference type="NCBI Taxonomy" id="2784346"/>
    <lineage>
        <taxon>Bacteria</taxon>
        <taxon>Bacillati</taxon>
        <taxon>Actinomycetota</taxon>
        <taxon>Actinomycetes</taxon>
        <taxon>Kitasatosporales</taxon>
        <taxon>Streptomycetaceae</taxon>
        <taxon>Actinacidiphila</taxon>
    </lineage>
</organism>
<evidence type="ECO:0000256" key="2">
    <source>
        <dbReference type="ARBA" id="ARBA00001913"/>
    </source>
</evidence>
<dbReference type="Proteomes" id="UP000749040">
    <property type="component" value="Unassembled WGS sequence"/>
</dbReference>
<dbReference type="SUPFAM" id="SSF51445">
    <property type="entry name" value="(Trans)glycosidases"/>
    <property type="match status" value="1"/>
</dbReference>
<evidence type="ECO:0000256" key="8">
    <source>
        <dbReference type="ARBA" id="ARBA00022837"/>
    </source>
</evidence>
<dbReference type="Gene3D" id="3.20.20.80">
    <property type="entry name" value="Glycosidases"/>
    <property type="match status" value="1"/>
</dbReference>
<feature type="domain" description="CBM20" evidence="14">
    <location>
        <begin position="626"/>
        <end position="726"/>
    </location>
</feature>
<dbReference type="InterPro" id="IPR013784">
    <property type="entry name" value="Carb-bd-like_fold"/>
</dbReference>
<dbReference type="SMART" id="SM00632">
    <property type="entry name" value="Aamy_C"/>
    <property type="match status" value="1"/>
</dbReference>
<dbReference type="CDD" id="cd05808">
    <property type="entry name" value="CBM20_alpha_amylase"/>
    <property type="match status" value="2"/>
</dbReference>
<dbReference type="PANTHER" id="PTHR43447">
    <property type="entry name" value="ALPHA-AMYLASE"/>
    <property type="match status" value="1"/>
</dbReference>
<protein>
    <recommendedName>
        <fullName evidence="5 12">Alpha-amylase</fullName>
        <ecNumber evidence="4 12">3.2.1.1</ecNumber>
    </recommendedName>
</protein>
<name>A0ABS2TK17_9ACTN</name>
<evidence type="ECO:0000256" key="4">
    <source>
        <dbReference type="ARBA" id="ARBA00012595"/>
    </source>
</evidence>
<dbReference type="InterPro" id="IPR006048">
    <property type="entry name" value="A-amylase/branching_C"/>
</dbReference>
<dbReference type="PROSITE" id="PS51166">
    <property type="entry name" value="CBM20"/>
    <property type="match status" value="2"/>
</dbReference>
<evidence type="ECO:0000256" key="5">
    <source>
        <dbReference type="ARBA" id="ARBA00017303"/>
    </source>
</evidence>
<sequence length="726" mass="76660">MSPVLRPRSADAVEQRHPGTPRGRGSRRLLPGGLLLASALAAGALLPLSLQSAAHASSPNGGDVIANLFEWNWPSVAQECTDVLGPKGYGAVQVAPPEDSIRIGGAPHAWWDVYQPVGYDLNSRMGTEAQFKDMVTACHTAGVKVYSDVVLNHMAGADQSSTDSYGGDTFSTGAQSYSQVPYSSADFHQYPANCPNSGMAINDWNNQTQVQECDLSNLEDLYSESDDVRTKEAAYLNKLIGYGVDGFRVDAAKHINQNDFANIESRLNTTLWGQRPYILQEVFPGSGGNLAPSAFEANGSVIGFDYADTLKSQFQGNIAGLKTFGSSGLEPSAKEGAMVTNHDTERDGSTLSYKNGSQYTLATEFMLARGYGTPSVYSGFAFANRDDSPPADSSGFVTRTDCGSGAWVCTDRVRGIANMVDWHNAAAGQSVANWWDNGNNAIAFSRGSTAWIALNNSGAAVTQTFSTGLAAGTYCDIIHGDISSSGTCGGPTVTVDAAGKATVTVNPGDSVALYARTAPCTTDCPTSPPPSGTVNETFNETKTTVPGQNVYLTGSIPALGNWSTDAAIALSSASYPVWRATVALPANTSFEYKYIVKDAAGTVTWESGANHTARTGSTDGTLNDTWGSTGQVTVTFDETKTTVPGQNVYLTGSIPALANWSTDAAIKLSPTAYPTWTATLNIPANTSFEYKYILKDAAGTVTWESGSNRTFTIPASGPVTLNDTWK</sequence>
<comment type="cofactor">
    <cofactor evidence="2">
        <name>Ca(2+)</name>
        <dbReference type="ChEBI" id="CHEBI:29108"/>
    </cofactor>
</comment>
<dbReference type="SMART" id="SM00642">
    <property type="entry name" value="Aamy"/>
    <property type="match status" value="1"/>
</dbReference>
<comment type="similarity">
    <text evidence="3 11">Belongs to the glycosyl hydrolase 13 family.</text>
</comment>
<dbReference type="SUPFAM" id="SSF49452">
    <property type="entry name" value="Starch-binding domain-like"/>
    <property type="match status" value="2"/>
</dbReference>
<keyword evidence="7 12" id="KW-0378">Hydrolase</keyword>
<evidence type="ECO:0000313" key="16">
    <source>
        <dbReference type="Proteomes" id="UP000749040"/>
    </source>
</evidence>
<dbReference type="InterPro" id="IPR013780">
    <property type="entry name" value="Glyco_hydro_b"/>
</dbReference>
<evidence type="ECO:0000256" key="6">
    <source>
        <dbReference type="ARBA" id="ARBA00022723"/>
    </source>
</evidence>
<keyword evidence="6" id="KW-0479">Metal-binding</keyword>
<feature type="domain" description="CBM20" evidence="14">
    <location>
        <begin position="528"/>
        <end position="628"/>
    </location>
</feature>
<dbReference type="InterPro" id="IPR002044">
    <property type="entry name" value="CBM20"/>
</dbReference>
<reference evidence="15 16" key="1">
    <citation type="submission" date="2021-01" db="EMBL/GenBank/DDBJ databases">
        <title>Streptomyces acididurans sp. nov., isolated from a peat swamp forest soil.</title>
        <authorList>
            <person name="Chantavorakit T."/>
            <person name="Duangmal K."/>
        </authorList>
    </citation>
    <scope>NUCLEOTIDE SEQUENCE [LARGE SCALE GENOMIC DNA]</scope>
    <source>
        <strain evidence="15 16">KK5PA1</strain>
    </source>
</reference>
<evidence type="ECO:0000256" key="13">
    <source>
        <dbReference type="SAM" id="MobiDB-lite"/>
    </source>
</evidence>
<comment type="catalytic activity">
    <reaction evidence="1 12">
        <text>Endohydrolysis of (1-&gt;4)-alpha-D-glucosidic linkages in polysaccharides containing three or more (1-&gt;4)-alpha-linked D-glucose units.</text>
        <dbReference type="EC" id="3.2.1.1"/>
    </reaction>
</comment>
<dbReference type="Pfam" id="PF00128">
    <property type="entry name" value="Alpha-amylase"/>
    <property type="match status" value="1"/>
</dbReference>
<evidence type="ECO:0000313" key="15">
    <source>
        <dbReference type="EMBL" id="MBM9503674.1"/>
    </source>
</evidence>